<sequence>MRCPARRSQVKVLCRALLSASLILLMMMSPLLQAAPAPAGSIYSTASVSYFNDRLGLVEVVDTNTVEVIIDEVPAVEVLGNSDLRLSRGAYGEHMFEIRNTGNVDLTVSPYMDISGEDNLFDQATLYWDENANGRIDGNETALSMDSTIDIPMGESVYLIYSFHVSSDAQLDDAATSVLFVEAWTENQVLEVSSSESATGQVIIMSATLELAKSATWSQSEDGDTLTYMLELRNNSEGEVAGYSEIAGNALSIDGAAAEGVIVRDEIPLNTVFRSVGSSGQLQPLYHIRGEGEQSYSSTAPGDPADVDALAWFSPEGYPVGRSTDIFFSVFVPVEMGTVTVRNTAETFIPTDSGPTRILSNEIVHRRQVDAAARLTFIDPANGQAAAIGDLDADTMLELVAGACNTTDSEDTVQIDVSSRITGDMETISGRETGDNTATFRSARLPVAFMNNPVAQDGVLASAEGDTLTATASCDGTTVTTTLSVRPGSFAFDSITNNPVADVRVNLVDALGNRVATALSDARGYFALGDVSAGSYRIEAEPPAEYSFPSVRPSFSGYQRNADTRASYGEEFQHAGGHVELIDLPLDPYYGVPLALEKSADKTRIGSGELVSYTIRAQNNMNQALVGAEIMDRFPQGTQLVAGTVRVDGEMHDDPAVDEGMDHIFELGDIGPLESRELTYVLRFAATARQGRHDNAAILYGNQAGTGEQRSSAVAEASVVLDDRGGVFSREGTVIGSVFMDCNANGIRDDRSEPGVPGVQILTQEGLSVVTDERGRYSLFGLRPVSHVLALQDRTLPEGARPTVQRAADMGRAGSRMVAMKRGELRAEHFPLEGCTPEVLSSIADRKVAFLDGRSANNAILSDLPIDAARSDSRSVRDEAGLATQSQIYGAGEAASDDRASTRGELQRKVSEAQAERQTLDAIIKTLNADFAFMDLRDGDSVRRQTITVRLKGPADLAIRLMVNGVEQPGSRIGERTSWAGGNVQAMEYVAIKLKPGQNTLEMVGKGPFGNDRARETVTITAPGEPERIEIVAPAEAPATPGTVVPVVVRILDRDGVPVQASGTVTLSARLGRWDVTDIRPQQIGVQAFIDNGEATFGLLAPQASGEDVISVRGGFGKAEARITFLPDLTERVLVGVLEGAVALNGSADLIETDRLSAFEDTATGLRGELYLKGRIRGDALLTLRYTSDRDTSDRLFRDIRADEYYPVYGDNSERGFDAQSSTNLFIKVERGGSYFLYGDITVQPESDAFRLGGYQTVTTGAKAHWQDEHVQITVFAARTGQKNRVVEFAGRGISGPYDIDLTDFREGSDRVDLLVRDKDSGEILSEERLDRLSDYVLDYFLDTVIFDRPVPQTDEDGNPVSVRFAYQLETGTDRRYWLYGAEARVQLGENASAGARVIRSDAPRGTAEREAVYAVFIETAFTRNGMLQFELAQAVNPEGDAGNAARLSFEKKGDRAALKIEATHTDANFAPTGSSAQRGTDKVRLEFDAALTEQMRLKLSSSWVADRVAGTEMLDGAISGERKVSDNLSLRSGLRFDHDLKADGDATDLALTVGGDWTPEFAPDLTLKADLEQPFLGHGTGLLRLGAEYRVRDGFLVKGSTELAFARDDRGPEVTNSRLDVEYTLRPWLRGRSSLEASGGGAGQARFVQGFNGTTQLTEQLSLSYSLEHTEPLSDAAERLTSLAIGGKWEAADGAWIMDADIDQTFEEDGRTFFASLGVAGRLTPDWTLLGRSRLAADQRGDTDSLRHRLRFGAAYRPIEDPRFEFLGWYEHQLEENGQRSEQHLWSLAGTWEVNRNLRLNGKYAGRYSELELPGSANSVEAVGLMQLAQAGASFDILPEKLEATVNAFRIWDDQDFSTFGLGAELGFVVGEGTMLSVGYNATRDRAPNAPSLYQDGAYVRIRLKLDSSLWDRLDNFLGG</sequence>
<dbReference type="Pfam" id="PF01345">
    <property type="entry name" value="DUF11"/>
    <property type="match status" value="1"/>
</dbReference>
<dbReference type="InterPro" id="IPR001434">
    <property type="entry name" value="OmcB-like_DUF11"/>
</dbReference>
<dbReference type="InterPro" id="IPR013783">
    <property type="entry name" value="Ig-like_fold"/>
</dbReference>
<protein>
    <recommendedName>
        <fullName evidence="1">DUF11 domain-containing protein</fullName>
    </recommendedName>
</protein>
<organism evidence="2 3">
    <name type="scientific">Brevirhabdus pacifica</name>
    <dbReference type="NCBI Taxonomy" id="1267768"/>
    <lineage>
        <taxon>Bacteria</taxon>
        <taxon>Pseudomonadati</taxon>
        <taxon>Pseudomonadota</taxon>
        <taxon>Alphaproteobacteria</taxon>
        <taxon>Rhodobacterales</taxon>
        <taxon>Paracoccaceae</taxon>
        <taxon>Brevirhabdus</taxon>
    </lineage>
</organism>
<dbReference type="NCBIfam" id="TIGR01451">
    <property type="entry name" value="B_ant_repeat"/>
    <property type="match status" value="1"/>
</dbReference>
<dbReference type="STRING" id="1267768.BV394_02975"/>
<dbReference type="OrthoDB" id="9773411at2"/>
<dbReference type="SUPFAM" id="SSF56935">
    <property type="entry name" value="Porins"/>
    <property type="match status" value="1"/>
</dbReference>
<proteinExistence type="predicted"/>
<name>A0A1U7DFP0_9RHOB</name>
<dbReference type="Gene3D" id="2.60.40.10">
    <property type="entry name" value="Immunoglobulins"/>
    <property type="match status" value="2"/>
</dbReference>
<dbReference type="Proteomes" id="UP000187266">
    <property type="component" value="Chromosome"/>
</dbReference>
<evidence type="ECO:0000259" key="1">
    <source>
        <dbReference type="Pfam" id="PF01345"/>
    </source>
</evidence>
<gene>
    <name evidence="2" type="ORF">BV394_02975</name>
</gene>
<keyword evidence="3" id="KW-1185">Reference proteome</keyword>
<evidence type="ECO:0000313" key="3">
    <source>
        <dbReference type="Proteomes" id="UP000187266"/>
    </source>
</evidence>
<evidence type="ECO:0000313" key="2">
    <source>
        <dbReference type="EMBL" id="APX88820.1"/>
    </source>
</evidence>
<accession>A0A1U7DFP0</accession>
<accession>A0A2M9DFU8</accession>
<reference evidence="2 3" key="1">
    <citation type="submission" date="2017-01" db="EMBL/GenBank/DDBJ databases">
        <title>Genomic analysis of Xuhuaishuia manganoxidans DY6-4.</title>
        <authorList>
            <person name="Wang X."/>
        </authorList>
    </citation>
    <scope>NUCLEOTIDE SEQUENCE [LARGE SCALE GENOMIC DNA]</scope>
    <source>
        <strain evidence="2 3">DY6-4</strain>
    </source>
</reference>
<feature type="domain" description="DUF11" evidence="1">
    <location>
        <begin position="594"/>
        <end position="701"/>
    </location>
</feature>
<dbReference type="SUPFAM" id="SSF49478">
    <property type="entry name" value="Cna protein B-type domain"/>
    <property type="match status" value="1"/>
</dbReference>
<dbReference type="EMBL" id="CP019124">
    <property type="protein sequence ID" value="APX88820.1"/>
    <property type="molecule type" value="Genomic_DNA"/>
</dbReference>
<dbReference type="InterPro" id="IPR047589">
    <property type="entry name" value="DUF11_rpt"/>
</dbReference>